<gene>
    <name evidence="1" type="ORF">COCMIDRAFT_29810</name>
</gene>
<organism evidence="1 2">
    <name type="scientific">Bipolaris oryzae ATCC 44560</name>
    <dbReference type="NCBI Taxonomy" id="930090"/>
    <lineage>
        <taxon>Eukaryota</taxon>
        <taxon>Fungi</taxon>
        <taxon>Dikarya</taxon>
        <taxon>Ascomycota</taxon>
        <taxon>Pezizomycotina</taxon>
        <taxon>Dothideomycetes</taxon>
        <taxon>Pleosporomycetidae</taxon>
        <taxon>Pleosporales</taxon>
        <taxon>Pleosporineae</taxon>
        <taxon>Pleosporaceae</taxon>
        <taxon>Bipolaris</taxon>
    </lineage>
</organism>
<dbReference type="RefSeq" id="XP_007692066.1">
    <property type="nucleotide sequence ID" value="XM_007693876.1"/>
</dbReference>
<protein>
    <submittedName>
        <fullName evidence="1">Uncharacterized protein</fullName>
    </submittedName>
</protein>
<dbReference type="AlphaFoldDB" id="W6Z173"/>
<dbReference type="KEGG" id="bor:COCMIDRAFT_29810"/>
<proteinExistence type="predicted"/>
<dbReference type="EMBL" id="KI964104">
    <property type="protein sequence ID" value="EUC41414.1"/>
    <property type="molecule type" value="Genomic_DNA"/>
</dbReference>
<reference evidence="1 2" key="1">
    <citation type="journal article" date="2013" name="PLoS Genet.">
        <title>Comparative genome structure, secondary metabolite, and effector coding capacity across Cochliobolus pathogens.</title>
        <authorList>
            <person name="Condon B.J."/>
            <person name="Leng Y."/>
            <person name="Wu D."/>
            <person name="Bushley K.E."/>
            <person name="Ohm R.A."/>
            <person name="Otillar R."/>
            <person name="Martin J."/>
            <person name="Schackwitz W."/>
            <person name="Grimwood J."/>
            <person name="MohdZainudin N."/>
            <person name="Xue C."/>
            <person name="Wang R."/>
            <person name="Manning V.A."/>
            <person name="Dhillon B."/>
            <person name="Tu Z.J."/>
            <person name="Steffenson B.J."/>
            <person name="Salamov A."/>
            <person name="Sun H."/>
            <person name="Lowry S."/>
            <person name="LaButti K."/>
            <person name="Han J."/>
            <person name="Copeland A."/>
            <person name="Lindquist E."/>
            <person name="Barry K."/>
            <person name="Schmutz J."/>
            <person name="Baker S.E."/>
            <person name="Ciuffetti L.M."/>
            <person name="Grigoriev I.V."/>
            <person name="Zhong S."/>
            <person name="Turgeon B.G."/>
        </authorList>
    </citation>
    <scope>NUCLEOTIDE SEQUENCE [LARGE SCALE GENOMIC DNA]</scope>
    <source>
        <strain evidence="1 2">ATCC 44560</strain>
    </source>
</reference>
<accession>W6Z173</accession>
<keyword evidence="2" id="KW-1185">Reference proteome</keyword>
<sequence length="168" mass="18282">MAICSACPPPPHPPCPPKSTLTARQHGSTAALGLWGRPSHVAVDARWARLGAMTVQSEAWGLCGLRAMFRHAAISPRRRLLANPNGNWVALYVDPSSRSNKHWISSVFRPLLFELHLSAPARRGACAVLPLPLRAVVAPSPPQNRLLADSRLVLLARHPSSTRHLDMP</sequence>
<evidence type="ECO:0000313" key="2">
    <source>
        <dbReference type="Proteomes" id="UP000054032"/>
    </source>
</evidence>
<evidence type="ECO:0000313" key="1">
    <source>
        <dbReference type="EMBL" id="EUC41414.1"/>
    </source>
</evidence>
<dbReference type="Proteomes" id="UP000054032">
    <property type="component" value="Unassembled WGS sequence"/>
</dbReference>
<dbReference type="HOGENOM" id="CLU_1586185_0_0_1"/>
<dbReference type="GeneID" id="19121573"/>
<name>W6Z173_COCMI</name>